<keyword evidence="2" id="KW-0378">Hydrolase</keyword>
<evidence type="ECO:0000256" key="8">
    <source>
        <dbReference type="SAM" id="MobiDB-lite"/>
    </source>
</evidence>
<dbReference type="FunFam" id="3.60.20.30:FF:000001">
    <property type="entry name" value="Isoaspartyl peptidase/L-asparaginase"/>
    <property type="match status" value="1"/>
</dbReference>
<accession>A0A161J2P2</accession>
<dbReference type="RefSeq" id="WP_083966179.1">
    <property type="nucleotide sequence ID" value="NZ_CP014841.1"/>
</dbReference>
<evidence type="ECO:0000256" key="6">
    <source>
        <dbReference type="PIRSR" id="PIRSR600246-2"/>
    </source>
</evidence>
<dbReference type="GO" id="GO:0006508">
    <property type="term" value="P:proteolysis"/>
    <property type="evidence" value="ECO:0007669"/>
    <property type="project" value="UniProtKB-KW"/>
</dbReference>
<evidence type="ECO:0000256" key="4">
    <source>
        <dbReference type="ARBA" id="ARBA00069124"/>
    </source>
</evidence>
<feature type="binding site" evidence="6">
    <location>
        <begin position="225"/>
        <end position="228"/>
    </location>
    <ligand>
        <name>substrate</name>
    </ligand>
</feature>
<dbReference type="CDD" id="cd04701">
    <property type="entry name" value="Asparaginase_2"/>
    <property type="match status" value="1"/>
</dbReference>
<sequence length="351" mass="36468">MKSRRRLWSLFAALGLAASAHAAGPVLVIHAGAGAPRKDMPPAREKAIRAALTQALLAGYTELKAGKPAIDGVTAALVVLEDDPLFNAGRGSVFTHAGTLEMDAAIMDGYTLRAGSVAAIDHVRNPILAARAVMEHSSHVMLVGAGAEAFARSQGLAMESDAWFRTEERWQQLQRALKEDAAKQPHGDEATAKHFGTVGAVALDVDGHLAAGTSTGGMNDKLPGRVGDSPIIGAGTYANSDCAVSGTGWGEFYMRTVAAHAICMRVTQLRMPIARAAAEVINQEIPAMGGNGGAIALDERGHIAIPFNTDGMFRGWIDGSGKPHVAIFGDEDDGTGEPLPAPAPDDAASGR</sequence>
<feature type="region of interest" description="Disordered" evidence="8">
    <location>
        <begin position="327"/>
        <end position="351"/>
    </location>
</feature>
<dbReference type="AlphaFoldDB" id="A0A161J2P2"/>
<reference evidence="10 11" key="1">
    <citation type="submission" date="2016-02" db="EMBL/GenBank/DDBJ databases">
        <title>Complete genome sequencing and analysis of ATSB10, Dyella thiooxydans isolated from rhizosphere soil of sunflower (Helianthus annuus L.).</title>
        <authorList>
            <person name="Lee Y."/>
            <person name="Hwangbo K."/>
            <person name="Chung H."/>
            <person name="Yoo J."/>
            <person name="Kim K.Y."/>
            <person name="Sa T.M."/>
            <person name="Um Y."/>
            <person name="Madhaiyan M."/>
        </authorList>
    </citation>
    <scope>NUCLEOTIDE SEQUENCE [LARGE SCALE GENOMIC DNA]</scope>
    <source>
        <strain evidence="10 11">ATSB10</strain>
    </source>
</reference>
<dbReference type="PANTHER" id="PTHR10188:SF6">
    <property type="entry name" value="N(4)-(BETA-N-ACETYLGLUCOSAMINYL)-L-ASPARAGINASE"/>
    <property type="match status" value="1"/>
</dbReference>
<feature type="site" description="Cleavage; by autolysis" evidence="7">
    <location>
        <begin position="196"/>
        <end position="197"/>
    </location>
</feature>
<evidence type="ECO:0000313" key="10">
    <source>
        <dbReference type="EMBL" id="AND69595.1"/>
    </source>
</evidence>
<feature type="active site" description="Nucleophile" evidence="5">
    <location>
        <position position="197"/>
    </location>
</feature>
<feature type="signal peptide" evidence="9">
    <location>
        <begin position="1"/>
        <end position="22"/>
    </location>
</feature>
<dbReference type="KEGG" id="dtx:ATSB10_21410"/>
<dbReference type="Proteomes" id="UP000077255">
    <property type="component" value="Chromosome"/>
</dbReference>
<dbReference type="STRING" id="445710.ATSB10_21410"/>
<proteinExistence type="predicted"/>
<dbReference type="GO" id="GO:0016811">
    <property type="term" value="F:hydrolase activity, acting on carbon-nitrogen (but not peptide) bonds, in linear amides"/>
    <property type="evidence" value="ECO:0007669"/>
    <property type="project" value="UniProtKB-ARBA"/>
</dbReference>
<dbReference type="PATRIC" id="fig|445710.3.peg.2139"/>
<evidence type="ECO:0000256" key="3">
    <source>
        <dbReference type="ARBA" id="ARBA00022813"/>
    </source>
</evidence>
<keyword evidence="3" id="KW-0068">Autocatalytic cleavage</keyword>
<feature type="binding site" evidence="6">
    <location>
        <begin position="247"/>
        <end position="250"/>
    </location>
    <ligand>
        <name>substrate</name>
    </ligand>
</feature>
<dbReference type="PANTHER" id="PTHR10188">
    <property type="entry name" value="L-ASPARAGINASE"/>
    <property type="match status" value="1"/>
</dbReference>
<evidence type="ECO:0000313" key="11">
    <source>
        <dbReference type="Proteomes" id="UP000077255"/>
    </source>
</evidence>
<protein>
    <recommendedName>
        <fullName evidence="4">Isoaspartyl peptidase</fullName>
    </recommendedName>
</protein>
<keyword evidence="1" id="KW-0645">Protease</keyword>
<dbReference type="SUPFAM" id="SSF56235">
    <property type="entry name" value="N-terminal nucleophile aminohydrolases (Ntn hydrolases)"/>
    <property type="match status" value="1"/>
</dbReference>
<evidence type="ECO:0000256" key="2">
    <source>
        <dbReference type="ARBA" id="ARBA00022801"/>
    </source>
</evidence>
<dbReference type="InterPro" id="IPR029055">
    <property type="entry name" value="Ntn_hydrolases_N"/>
</dbReference>
<dbReference type="EMBL" id="CP014841">
    <property type="protein sequence ID" value="AND69595.1"/>
    <property type="molecule type" value="Genomic_DNA"/>
</dbReference>
<evidence type="ECO:0000256" key="5">
    <source>
        <dbReference type="PIRSR" id="PIRSR600246-1"/>
    </source>
</evidence>
<dbReference type="InterPro" id="IPR000246">
    <property type="entry name" value="Peptidase_T2"/>
</dbReference>
<dbReference type="Gene3D" id="3.60.20.30">
    <property type="entry name" value="(Glycosyl)asparaginase"/>
    <property type="match status" value="1"/>
</dbReference>
<organism evidence="10 11">
    <name type="scientific">Dyella thiooxydans</name>
    <dbReference type="NCBI Taxonomy" id="445710"/>
    <lineage>
        <taxon>Bacteria</taxon>
        <taxon>Pseudomonadati</taxon>
        <taxon>Pseudomonadota</taxon>
        <taxon>Gammaproteobacteria</taxon>
        <taxon>Lysobacterales</taxon>
        <taxon>Rhodanobacteraceae</taxon>
        <taxon>Dyella</taxon>
    </lineage>
</organism>
<keyword evidence="11" id="KW-1185">Reference proteome</keyword>
<name>A0A161J2P2_9GAMM</name>
<keyword evidence="9" id="KW-0732">Signal</keyword>
<dbReference type="GO" id="GO:0008233">
    <property type="term" value="F:peptidase activity"/>
    <property type="evidence" value="ECO:0007669"/>
    <property type="project" value="UniProtKB-KW"/>
</dbReference>
<dbReference type="Pfam" id="PF01112">
    <property type="entry name" value="Asparaginase_2"/>
    <property type="match status" value="1"/>
</dbReference>
<evidence type="ECO:0000256" key="9">
    <source>
        <dbReference type="SAM" id="SignalP"/>
    </source>
</evidence>
<feature type="chain" id="PRO_5007823227" description="Isoaspartyl peptidase" evidence="9">
    <location>
        <begin position="23"/>
        <end position="351"/>
    </location>
</feature>
<evidence type="ECO:0000256" key="1">
    <source>
        <dbReference type="ARBA" id="ARBA00022670"/>
    </source>
</evidence>
<evidence type="ECO:0000256" key="7">
    <source>
        <dbReference type="PIRSR" id="PIRSR600246-3"/>
    </source>
</evidence>
<gene>
    <name evidence="10" type="ORF">ATSB10_21410</name>
</gene>